<dbReference type="RefSeq" id="WP_270151880.1">
    <property type="nucleotide sequence ID" value="NZ_CP115452.1"/>
</dbReference>
<organism evidence="2 3">
    <name type="scientific">Kitasatospora cathayae</name>
    <dbReference type="NCBI Taxonomy" id="3004092"/>
    <lineage>
        <taxon>Bacteria</taxon>
        <taxon>Bacillati</taxon>
        <taxon>Actinomycetota</taxon>
        <taxon>Actinomycetes</taxon>
        <taxon>Kitasatosporales</taxon>
        <taxon>Streptomycetaceae</taxon>
        <taxon>Kitasatospora</taxon>
    </lineage>
</organism>
<feature type="domain" description="DUF6895" evidence="1">
    <location>
        <begin position="10"/>
        <end position="294"/>
    </location>
</feature>
<dbReference type="EMBL" id="CP115452">
    <property type="protein sequence ID" value="WBP92151.1"/>
    <property type="molecule type" value="Genomic_DNA"/>
</dbReference>
<sequence length="584" mass="62892">MADTWRTVEQGAVSWLAAHRTRFDPDAADEGRVLFVRKALVEVALLVGLRARAESGSFDDADYQTLFDQVTAVAARASYRELVARDERALLLYAGTYASQRLCGRPDREFERLIGQAVSGRYAACFERVPFRQLDLLHTLELAGIDHGIPEANAVLPFSLLCADPSVLKLSDGDVYAITHTVFYATDFGRRTPRWPTGFDLPQAVELLEALSLLCRRKENADLVAELLCCLLCLGIRDSPETERAWAFLADVQEPSGRVAGPDGVLPPELENGDPEYRGWATGYHTTIVAALAGHLARDAAVIRRPRPSPPRSAGRGRLEAAIRRAIAWLTDDAPEAPFDDAVPAAGAASRAARSVGEPQLAARTLTRLAQRADGALAQPVAWGQQGVDAVAECARGLSACGLACDSLDRFLTDTAGTLTGLTAVPTTAAGGVRLLQDLGRLTAQQADSLLASTDPASLLAENRSPAITAVALAQYADGRPLRLGGDASVWRSVAERFAAALPAACRSYRLEEVAALLQGLGVVGWADHRITRDGVDFLLCQQHPTGAFGYPARDDHRERATAQRGWTRSCVVALSCLYDLYDE</sequence>
<keyword evidence="2" id="KW-0614">Plasmid</keyword>
<proteinExistence type="predicted"/>
<evidence type="ECO:0000313" key="2">
    <source>
        <dbReference type="EMBL" id="WBP92151.1"/>
    </source>
</evidence>
<evidence type="ECO:0000313" key="3">
    <source>
        <dbReference type="Proteomes" id="UP001212821"/>
    </source>
</evidence>
<name>A0ABY7QJV4_9ACTN</name>
<dbReference type="InterPro" id="IPR054190">
    <property type="entry name" value="DUF6895"/>
</dbReference>
<reference evidence="2 3" key="1">
    <citation type="submission" date="2022-12" db="EMBL/GenBank/DDBJ databases">
        <title>HUAS 3-15.</title>
        <authorList>
            <person name="Mo P."/>
        </authorList>
    </citation>
    <scope>NUCLEOTIDE SEQUENCE [LARGE SCALE GENOMIC DNA]</scope>
    <source>
        <strain evidence="2 3">HUAS 3-15</strain>
        <plasmid evidence="2 3">punmamed3</plasmid>
    </source>
</reference>
<keyword evidence="3" id="KW-1185">Reference proteome</keyword>
<dbReference type="SUPFAM" id="SSF48239">
    <property type="entry name" value="Terpenoid cyclases/Protein prenyltransferases"/>
    <property type="match status" value="1"/>
</dbReference>
<gene>
    <name evidence="2" type="ORF">O1G21_40750</name>
</gene>
<dbReference type="Proteomes" id="UP001212821">
    <property type="component" value="Plasmid punmamed3"/>
</dbReference>
<accession>A0ABY7QJV4</accession>
<dbReference type="Pfam" id="PF21836">
    <property type="entry name" value="DUF6895"/>
    <property type="match status" value="1"/>
</dbReference>
<dbReference type="InterPro" id="IPR008930">
    <property type="entry name" value="Terpenoid_cyclase/PrenylTrfase"/>
</dbReference>
<evidence type="ECO:0000259" key="1">
    <source>
        <dbReference type="Pfam" id="PF21836"/>
    </source>
</evidence>
<geneLocation type="plasmid" evidence="2 3">
    <name>punmamed3</name>
</geneLocation>
<protein>
    <recommendedName>
        <fullName evidence="1">DUF6895 domain-containing protein</fullName>
    </recommendedName>
</protein>